<keyword evidence="4" id="KW-1185">Reference proteome</keyword>
<dbReference type="InterPro" id="IPR002347">
    <property type="entry name" value="SDR_fam"/>
</dbReference>
<dbReference type="Pfam" id="PF00106">
    <property type="entry name" value="adh_short"/>
    <property type="match status" value="1"/>
</dbReference>
<proteinExistence type="inferred from homology"/>
<dbReference type="AlphaFoldDB" id="A0A9P3PT44"/>
<accession>A0A9P3PT44</accession>
<dbReference type="EMBL" id="BRPK01000009">
    <property type="protein sequence ID" value="GLB41039.1"/>
    <property type="molecule type" value="Genomic_DNA"/>
</dbReference>
<dbReference type="SUPFAM" id="SSF51735">
    <property type="entry name" value="NAD(P)-binding Rossmann-fold domains"/>
    <property type="match status" value="1"/>
</dbReference>
<dbReference type="PANTHER" id="PTHR24320:SF283">
    <property type="entry name" value="RETINOL DEHYDROGENASE 11"/>
    <property type="match status" value="1"/>
</dbReference>
<gene>
    <name evidence="3" type="ORF">LshimejAT787_0902540</name>
</gene>
<dbReference type="InterPro" id="IPR036291">
    <property type="entry name" value="NAD(P)-bd_dom_sf"/>
</dbReference>
<dbReference type="Gene3D" id="3.40.50.720">
    <property type="entry name" value="NAD(P)-binding Rossmann-like Domain"/>
    <property type="match status" value="1"/>
</dbReference>
<organism evidence="3 4">
    <name type="scientific">Lyophyllum shimeji</name>
    <name type="common">Hon-shimeji</name>
    <name type="synonym">Tricholoma shimeji</name>
    <dbReference type="NCBI Taxonomy" id="47721"/>
    <lineage>
        <taxon>Eukaryota</taxon>
        <taxon>Fungi</taxon>
        <taxon>Dikarya</taxon>
        <taxon>Basidiomycota</taxon>
        <taxon>Agaricomycotina</taxon>
        <taxon>Agaricomycetes</taxon>
        <taxon>Agaricomycetidae</taxon>
        <taxon>Agaricales</taxon>
        <taxon>Tricholomatineae</taxon>
        <taxon>Lyophyllaceae</taxon>
        <taxon>Lyophyllum</taxon>
    </lineage>
</organism>
<protein>
    <submittedName>
        <fullName evidence="3">NAD-P-binding protein</fullName>
    </submittedName>
</protein>
<dbReference type="PANTHER" id="PTHR24320">
    <property type="entry name" value="RETINOL DEHYDROGENASE"/>
    <property type="match status" value="1"/>
</dbReference>
<name>A0A9P3PT44_LYOSH</name>
<dbReference type="PRINTS" id="PR00081">
    <property type="entry name" value="GDHRDH"/>
</dbReference>
<comment type="similarity">
    <text evidence="1">Belongs to the short-chain dehydrogenases/reductases (SDR) family.</text>
</comment>
<evidence type="ECO:0000313" key="4">
    <source>
        <dbReference type="Proteomes" id="UP001063166"/>
    </source>
</evidence>
<keyword evidence="2" id="KW-0560">Oxidoreductase</keyword>
<evidence type="ECO:0000256" key="2">
    <source>
        <dbReference type="ARBA" id="ARBA00023002"/>
    </source>
</evidence>
<comment type="caution">
    <text evidence="3">The sequence shown here is derived from an EMBL/GenBank/DDBJ whole genome shotgun (WGS) entry which is preliminary data.</text>
</comment>
<reference evidence="3" key="1">
    <citation type="submission" date="2022-07" db="EMBL/GenBank/DDBJ databases">
        <title>The genome of Lyophyllum shimeji provides insight into the initial evolution of ectomycorrhizal fungal genome.</title>
        <authorList>
            <person name="Kobayashi Y."/>
            <person name="Shibata T."/>
            <person name="Hirakawa H."/>
            <person name="Shigenobu S."/>
            <person name="Nishiyama T."/>
            <person name="Yamada A."/>
            <person name="Hasebe M."/>
            <person name="Kawaguchi M."/>
        </authorList>
    </citation>
    <scope>NUCLEOTIDE SEQUENCE</scope>
    <source>
        <strain evidence="3">AT787</strain>
    </source>
</reference>
<evidence type="ECO:0000313" key="3">
    <source>
        <dbReference type="EMBL" id="GLB41039.1"/>
    </source>
</evidence>
<evidence type="ECO:0000256" key="1">
    <source>
        <dbReference type="ARBA" id="ARBA00006484"/>
    </source>
</evidence>
<sequence>MPFDGNTNAIDVAKALADNIKGKTVIVTGVTAGGLGAEAARVLALQGAELVLAGRSSKKIQETAANIRKEAPDAKLRELILDLNSQKAVRAAAEEVLKYSGPVDVVILNAGIMGTPYQKTADGLESQFGNNHIGNFLFTNLIMPKLLESPAPRVVAVASVGHFWGPVRFDDYGFEDGKTYEKWAAYGQSKTANILFAVELAERFKNTKLKAFSLHPGGANTGLHQYMTKEDYERFSDYYNSDGTPKGDWVKSIEQCTATHIVAGFDPSIVDKSGSYLTECKVANEQAAPYALDKEAAAKLWTLSEKIVGQKFTVPA</sequence>
<dbReference type="GO" id="GO:0016491">
    <property type="term" value="F:oxidoreductase activity"/>
    <property type="evidence" value="ECO:0007669"/>
    <property type="project" value="UniProtKB-KW"/>
</dbReference>
<dbReference type="Proteomes" id="UP001063166">
    <property type="component" value="Unassembled WGS sequence"/>
</dbReference>
<dbReference type="OrthoDB" id="191139at2759"/>